<evidence type="ECO:0000256" key="1">
    <source>
        <dbReference type="ARBA" id="ARBA00038414"/>
    </source>
</evidence>
<evidence type="ECO:0000313" key="8">
    <source>
        <dbReference type="Proteomes" id="UP000225379"/>
    </source>
</evidence>
<dbReference type="Pfam" id="PF01177">
    <property type="entry name" value="Asp_Glu_race"/>
    <property type="match status" value="1"/>
</dbReference>
<comment type="catalytic activity">
    <reaction evidence="2">
        <text>a D-5-monosubstituted hydantoin = a L-5-monosubstituted hydantoin</text>
        <dbReference type="Rhea" id="RHEA:46624"/>
        <dbReference type="ChEBI" id="CHEBI:86339"/>
        <dbReference type="ChEBI" id="CHEBI:86340"/>
        <dbReference type="EC" id="5.1.99.5"/>
    </reaction>
</comment>
<dbReference type="PANTHER" id="PTHR28047:SF5">
    <property type="entry name" value="PROTEIN DCG1"/>
    <property type="match status" value="1"/>
</dbReference>
<reference evidence="8" key="1">
    <citation type="submission" date="2017-10" db="EMBL/GenBank/DDBJ databases">
        <authorList>
            <person name="Kravchenko I.K."/>
            <person name="Grouzdev D.S."/>
        </authorList>
    </citation>
    <scope>NUCLEOTIDE SEQUENCE [LARGE SCALE GENOMIC DNA]</scope>
    <source>
        <strain evidence="8">B2</strain>
    </source>
</reference>
<comment type="similarity">
    <text evidence="1">Belongs to the HyuE racemase family.</text>
</comment>
<dbReference type="GO" id="GO:0036348">
    <property type="term" value="F:hydantoin racemase activity"/>
    <property type="evidence" value="ECO:0007669"/>
    <property type="project" value="UniProtKB-EC"/>
</dbReference>
<name>A0A2B8BH54_9PROT</name>
<proteinExistence type="inferred from homology"/>
<dbReference type="EMBL" id="PDKW01000040">
    <property type="protein sequence ID" value="PGH56873.1"/>
    <property type="molecule type" value="Genomic_DNA"/>
</dbReference>
<dbReference type="Proteomes" id="UP000225379">
    <property type="component" value="Unassembled WGS sequence"/>
</dbReference>
<dbReference type="InterPro" id="IPR015942">
    <property type="entry name" value="Asp/Glu/hydantoin_racemase"/>
</dbReference>
<dbReference type="Gene3D" id="3.40.50.12500">
    <property type="match status" value="1"/>
</dbReference>
<protein>
    <recommendedName>
        <fullName evidence="4">Hydantoin racemase</fullName>
        <ecNumber evidence="3">5.1.99.5</ecNumber>
    </recommendedName>
</protein>
<gene>
    <name evidence="7" type="ORF">CRT60_10180</name>
</gene>
<comment type="catalytic activity">
    <reaction evidence="5">
        <text>D-5-benzylhydantoin = L-5-benzylhydantoin</text>
        <dbReference type="Rhea" id="RHEA:83991"/>
        <dbReference type="ChEBI" id="CHEBI:176864"/>
        <dbReference type="ChEBI" id="CHEBI:233540"/>
    </reaction>
</comment>
<organism evidence="7 8">
    <name type="scientific">Azospirillum palustre</name>
    <dbReference type="NCBI Taxonomy" id="2044885"/>
    <lineage>
        <taxon>Bacteria</taxon>
        <taxon>Pseudomonadati</taxon>
        <taxon>Pseudomonadota</taxon>
        <taxon>Alphaproteobacteria</taxon>
        <taxon>Rhodospirillales</taxon>
        <taxon>Azospirillaceae</taxon>
        <taxon>Azospirillum</taxon>
    </lineage>
</organism>
<accession>A0A2B8BH54</accession>
<dbReference type="InterPro" id="IPR052186">
    <property type="entry name" value="Hydantoin_racemase-like"/>
</dbReference>
<sequence length="234" mass="23811">MRILVVNPNSTASMTARIGAAARTVAAPGTEIVATNPPGGPASIEGYYDEALAVPGMLAEIERQQRDGVLAGTVIACFDDVGLDAARSLATAPVVGICEAAMQTAGLLGGRFSVVTTLARSVPALERLAQHYGMAGRCTIRAAGVPVLALEDPASGAVERVRAEIRRAVEQDGAETIVLGCAGMADLARNLSDEMGLPVVDGVTAAVKLVEGLAALGLRTSKVGGYAPPLPKAR</sequence>
<dbReference type="AlphaFoldDB" id="A0A2B8BH54"/>
<dbReference type="InterPro" id="IPR053714">
    <property type="entry name" value="Iso_Racemase_Enz_sf"/>
</dbReference>
<dbReference type="EC" id="5.1.99.5" evidence="3"/>
<evidence type="ECO:0000256" key="3">
    <source>
        <dbReference type="ARBA" id="ARBA00066406"/>
    </source>
</evidence>
<evidence type="ECO:0000256" key="6">
    <source>
        <dbReference type="ARBA" id="ARBA00093234"/>
    </source>
</evidence>
<dbReference type="OrthoDB" id="9791723at2"/>
<dbReference type="RefSeq" id="WP_098736325.1">
    <property type="nucleotide sequence ID" value="NZ_PDKW01000040.1"/>
</dbReference>
<comment type="catalytic activity">
    <reaction evidence="6">
        <text>D-5-isobutylhydantoin = L-5-isobutylhydantoin</text>
        <dbReference type="Rhea" id="RHEA:84231"/>
        <dbReference type="ChEBI" id="CHEBI:233609"/>
        <dbReference type="ChEBI" id="CHEBI:233610"/>
    </reaction>
</comment>
<evidence type="ECO:0000256" key="2">
    <source>
        <dbReference type="ARBA" id="ARBA00051635"/>
    </source>
</evidence>
<dbReference type="FunFam" id="3.40.50.12500:FF:000001">
    <property type="entry name" value="Putative hydantoin racemase"/>
    <property type="match status" value="1"/>
</dbReference>
<dbReference type="GO" id="GO:0047661">
    <property type="term" value="F:amino-acid racemase activity"/>
    <property type="evidence" value="ECO:0007669"/>
    <property type="project" value="InterPro"/>
</dbReference>
<comment type="caution">
    <text evidence="7">The sequence shown here is derived from an EMBL/GenBank/DDBJ whole genome shotgun (WGS) entry which is preliminary data.</text>
</comment>
<dbReference type="PANTHER" id="PTHR28047">
    <property type="entry name" value="PROTEIN DCG1"/>
    <property type="match status" value="1"/>
</dbReference>
<keyword evidence="8" id="KW-1185">Reference proteome</keyword>
<evidence type="ECO:0000256" key="5">
    <source>
        <dbReference type="ARBA" id="ARBA00093199"/>
    </source>
</evidence>
<evidence type="ECO:0000313" key="7">
    <source>
        <dbReference type="EMBL" id="PGH56873.1"/>
    </source>
</evidence>
<evidence type="ECO:0000256" key="4">
    <source>
        <dbReference type="ARBA" id="ARBA00067972"/>
    </source>
</evidence>